<dbReference type="InParanoid" id="A0A0G4H2W5"/>
<dbReference type="AlphaFoldDB" id="A0A0G4H2W5"/>
<dbReference type="STRING" id="1169540.A0A0G4H2W5"/>
<evidence type="ECO:0000313" key="1">
    <source>
        <dbReference type="EMBL" id="CEM38019.1"/>
    </source>
</evidence>
<dbReference type="InterPro" id="IPR007263">
    <property type="entry name" value="DCC1-like"/>
</dbReference>
<dbReference type="PhylomeDB" id="A0A0G4H2W5"/>
<dbReference type="EMBL" id="CDMY01000964">
    <property type="protein sequence ID" value="CEM38019.1"/>
    <property type="molecule type" value="Genomic_DNA"/>
</dbReference>
<evidence type="ECO:0000313" key="2">
    <source>
        <dbReference type="Proteomes" id="UP000041254"/>
    </source>
</evidence>
<proteinExistence type="predicted"/>
<dbReference type="PANTHER" id="PTHR33639">
    <property type="entry name" value="THIOL-DISULFIDE OXIDOREDUCTASE DCC"/>
    <property type="match status" value="1"/>
</dbReference>
<protein>
    <recommendedName>
        <fullName evidence="3">Thiol-disulfide oxidoreductase DCC</fullName>
    </recommendedName>
</protein>
<dbReference type="GO" id="GO:0015035">
    <property type="term" value="F:protein-disulfide reductase activity"/>
    <property type="evidence" value="ECO:0007669"/>
    <property type="project" value="InterPro"/>
</dbReference>
<organism evidence="1 2">
    <name type="scientific">Vitrella brassicaformis (strain CCMP3155)</name>
    <dbReference type="NCBI Taxonomy" id="1169540"/>
    <lineage>
        <taxon>Eukaryota</taxon>
        <taxon>Sar</taxon>
        <taxon>Alveolata</taxon>
        <taxon>Colpodellida</taxon>
        <taxon>Vitrellaceae</taxon>
        <taxon>Vitrella</taxon>
    </lineage>
</organism>
<reference evidence="1 2" key="1">
    <citation type="submission" date="2014-11" db="EMBL/GenBank/DDBJ databases">
        <authorList>
            <person name="Zhu J."/>
            <person name="Qi W."/>
            <person name="Song R."/>
        </authorList>
    </citation>
    <scope>NUCLEOTIDE SEQUENCE [LARGE SCALE GENOMIC DNA]</scope>
</reference>
<dbReference type="Pfam" id="PF04134">
    <property type="entry name" value="DCC1-like"/>
    <property type="match status" value="1"/>
</dbReference>
<dbReference type="OMA" id="FIRDFCY"/>
<name>A0A0G4H2W5_VITBC</name>
<dbReference type="VEuPathDB" id="CryptoDB:Vbra_19487"/>
<dbReference type="Proteomes" id="UP000041254">
    <property type="component" value="Unassembled WGS sequence"/>
</dbReference>
<dbReference type="OrthoDB" id="406037at2759"/>
<accession>A0A0G4H2W5</accession>
<sequence>MPQAGKGGIILYDGVCNLCNAGIWYVIRRDPQKLLHFCSVQTRKGEELAASVKLRQADLLRRFAFIDHDTGKVYRASTAALHVAKYLPYPEKLAYNLLVIPEGIRDFVYDAVAASRYPVFGRTDVCQRPTPDVLDRFEDRDELEKEGKASRVWK</sequence>
<keyword evidence="2" id="KW-1185">Reference proteome</keyword>
<evidence type="ECO:0008006" key="3">
    <source>
        <dbReference type="Google" id="ProtNLM"/>
    </source>
</evidence>
<gene>
    <name evidence="1" type="ORF">Vbra_19487</name>
</gene>
<dbReference type="InterPro" id="IPR052927">
    <property type="entry name" value="DCC_oxidoreductase"/>
</dbReference>
<dbReference type="PANTHER" id="PTHR33639:SF1">
    <property type="entry name" value="T23E23.25"/>
    <property type="match status" value="1"/>
</dbReference>